<dbReference type="Pfam" id="PF20473">
    <property type="entry name" value="MmeI_Mtase"/>
    <property type="match status" value="1"/>
</dbReference>
<reference evidence="9 10" key="1">
    <citation type="submission" date="2020-11" db="EMBL/GenBank/DDBJ databases">
        <authorList>
            <person name="Kim M.K."/>
        </authorList>
    </citation>
    <scope>NUCLEOTIDE SEQUENCE [LARGE SCALE GENOMIC DNA]</scope>
    <source>
        <strain evidence="9 10">BT662</strain>
    </source>
</reference>
<feature type="domain" description="MmeI-like helicase spacer" evidence="7">
    <location>
        <begin position="179"/>
        <end position="257"/>
    </location>
</feature>
<evidence type="ECO:0000259" key="6">
    <source>
        <dbReference type="Pfam" id="PF20464"/>
    </source>
</evidence>
<evidence type="ECO:0000313" key="9">
    <source>
        <dbReference type="EMBL" id="MBF9223171.1"/>
    </source>
</evidence>
<dbReference type="InterPro" id="IPR029063">
    <property type="entry name" value="SAM-dependent_MTases_sf"/>
</dbReference>
<feature type="domain" description="MmeI-like N-terminal" evidence="6">
    <location>
        <begin position="11"/>
        <end position="173"/>
    </location>
</feature>
<dbReference type="EMBL" id="JADQDM010000012">
    <property type="protein sequence ID" value="MBF9223171.1"/>
    <property type="molecule type" value="Genomic_DNA"/>
</dbReference>
<dbReference type="GO" id="GO:0032259">
    <property type="term" value="P:methylation"/>
    <property type="evidence" value="ECO:0007669"/>
    <property type="project" value="UniProtKB-KW"/>
</dbReference>
<dbReference type="RefSeq" id="WP_196294615.1">
    <property type="nucleotide sequence ID" value="NZ_JADQDM010000012.1"/>
</dbReference>
<dbReference type="InterPro" id="IPR050953">
    <property type="entry name" value="N4_N6_ade-DNA_methylase"/>
</dbReference>
<feature type="domain" description="MmeI-like DNA-methyltransferase" evidence="8">
    <location>
        <begin position="333"/>
        <end position="470"/>
    </location>
</feature>
<dbReference type="Proteomes" id="UP000618931">
    <property type="component" value="Unassembled WGS sequence"/>
</dbReference>
<dbReference type="PANTHER" id="PTHR33841">
    <property type="entry name" value="DNA METHYLTRANSFERASE YEEA-RELATED"/>
    <property type="match status" value="1"/>
</dbReference>
<dbReference type="InterPro" id="IPR046819">
    <property type="entry name" value="MmeI_hel"/>
</dbReference>
<dbReference type="InterPro" id="IPR046817">
    <property type="entry name" value="MmeI_N"/>
</dbReference>
<gene>
    <name evidence="9" type="ORF">I2H31_18855</name>
</gene>
<evidence type="ECO:0000259" key="7">
    <source>
        <dbReference type="Pfam" id="PF20465"/>
    </source>
</evidence>
<organism evidence="9 10">
    <name type="scientific">Hymenobacter ruricola</name>
    <dbReference type="NCBI Taxonomy" id="2791023"/>
    <lineage>
        <taxon>Bacteria</taxon>
        <taxon>Pseudomonadati</taxon>
        <taxon>Bacteroidota</taxon>
        <taxon>Cytophagia</taxon>
        <taxon>Cytophagales</taxon>
        <taxon>Hymenobacteraceae</taxon>
        <taxon>Hymenobacter</taxon>
    </lineage>
</organism>
<accession>A0ABS0I879</accession>
<evidence type="ECO:0000256" key="4">
    <source>
        <dbReference type="ARBA" id="ARBA00047942"/>
    </source>
</evidence>
<dbReference type="Pfam" id="PF20464">
    <property type="entry name" value="MmeI_N"/>
    <property type="match status" value="1"/>
</dbReference>
<name>A0ABS0I879_9BACT</name>
<evidence type="ECO:0000256" key="1">
    <source>
        <dbReference type="ARBA" id="ARBA00011900"/>
    </source>
</evidence>
<keyword evidence="3" id="KW-0808">Transferase</keyword>
<dbReference type="EC" id="2.1.1.72" evidence="1"/>
<sequence length="513" mass="57771">MPLSLAELRHRATAFALEYADTASERAESQSFWRDFLDVFGQNRRRVAQFEVPVKKADGGQGFIDMFIPGKLIVEQKTLGRDLAKATQQARDYFPGLPDYKLPRYVLVSDFARFRLHDLDTGQETQFGLPELPEHLHLFGFLSGYQTHATAPDDPANAEAAELMAALHDALLAGGYHGHALEVLLVRLLFCLFAEDTAIFEPDEFRAFLENHTAPDGSDLGPRLAQFFHTLDQPEAERPRALPAYLASLPYVNGALFREDFRFPAFTEDTRAQLIRSTYFDWSRISPAVFGSLFQSIADPARRRTLGAHYTSEQNILKVIQPLFLDELRQELAQAGSSRPKLDALHRRLETIHFLDPSCGCGNFLVVTYRELRLLEHEVLARLLAPQLANGQTVNLSLYALVQVDQAHGIELEEFAARIAEVAMWLIDHQLNLQLSATFGNRYVRLPLVRTARIVIGNALLQDWAEVLNLPGYTVIGEDTNSATPDNKNATRDTRHATRDTRRSTMSSAIHHL</sequence>
<feature type="compositionally biased region" description="Basic and acidic residues" evidence="5">
    <location>
        <begin position="489"/>
        <end position="503"/>
    </location>
</feature>
<dbReference type="SUPFAM" id="SSF53335">
    <property type="entry name" value="S-adenosyl-L-methionine-dependent methyltransferases"/>
    <property type="match status" value="1"/>
</dbReference>
<dbReference type="Pfam" id="PF20465">
    <property type="entry name" value="MmeI_hel"/>
    <property type="match status" value="1"/>
</dbReference>
<dbReference type="GO" id="GO:0008168">
    <property type="term" value="F:methyltransferase activity"/>
    <property type="evidence" value="ECO:0007669"/>
    <property type="project" value="UniProtKB-KW"/>
</dbReference>
<dbReference type="InterPro" id="IPR046816">
    <property type="entry name" value="MmeI_Mtase"/>
</dbReference>
<keyword evidence="2 9" id="KW-0489">Methyltransferase</keyword>
<feature type="region of interest" description="Disordered" evidence="5">
    <location>
        <begin position="478"/>
        <end position="513"/>
    </location>
</feature>
<protein>
    <recommendedName>
        <fullName evidence="1">site-specific DNA-methyltransferase (adenine-specific)</fullName>
        <ecNumber evidence="1">2.1.1.72</ecNumber>
    </recommendedName>
</protein>
<evidence type="ECO:0000256" key="2">
    <source>
        <dbReference type="ARBA" id="ARBA00022603"/>
    </source>
</evidence>
<dbReference type="Gene3D" id="3.40.50.150">
    <property type="entry name" value="Vaccinia Virus protein VP39"/>
    <property type="match status" value="1"/>
</dbReference>
<dbReference type="PANTHER" id="PTHR33841:SF1">
    <property type="entry name" value="DNA METHYLTRANSFERASE A"/>
    <property type="match status" value="1"/>
</dbReference>
<evidence type="ECO:0000313" key="10">
    <source>
        <dbReference type="Proteomes" id="UP000618931"/>
    </source>
</evidence>
<evidence type="ECO:0000256" key="5">
    <source>
        <dbReference type="SAM" id="MobiDB-lite"/>
    </source>
</evidence>
<evidence type="ECO:0000256" key="3">
    <source>
        <dbReference type="ARBA" id="ARBA00022679"/>
    </source>
</evidence>
<keyword evidence="10" id="KW-1185">Reference proteome</keyword>
<feature type="compositionally biased region" description="Polar residues" evidence="5">
    <location>
        <begin position="479"/>
        <end position="488"/>
    </location>
</feature>
<evidence type="ECO:0000259" key="8">
    <source>
        <dbReference type="Pfam" id="PF20473"/>
    </source>
</evidence>
<comment type="catalytic activity">
    <reaction evidence="4">
        <text>a 2'-deoxyadenosine in DNA + S-adenosyl-L-methionine = an N(6)-methyl-2'-deoxyadenosine in DNA + S-adenosyl-L-homocysteine + H(+)</text>
        <dbReference type="Rhea" id="RHEA:15197"/>
        <dbReference type="Rhea" id="RHEA-COMP:12418"/>
        <dbReference type="Rhea" id="RHEA-COMP:12419"/>
        <dbReference type="ChEBI" id="CHEBI:15378"/>
        <dbReference type="ChEBI" id="CHEBI:57856"/>
        <dbReference type="ChEBI" id="CHEBI:59789"/>
        <dbReference type="ChEBI" id="CHEBI:90615"/>
        <dbReference type="ChEBI" id="CHEBI:90616"/>
        <dbReference type="EC" id="2.1.1.72"/>
    </reaction>
</comment>
<proteinExistence type="predicted"/>
<comment type="caution">
    <text evidence="9">The sequence shown here is derived from an EMBL/GenBank/DDBJ whole genome shotgun (WGS) entry which is preliminary data.</text>
</comment>